<keyword evidence="2" id="KW-1185">Reference proteome</keyword>
<dbReference type="Proteomes" id="UP001595925">
    <property type="component" value="Unassembled WGS sequence"/>
</dbReference>
<protein>
    <submittedName>
        <fullName evidence="1">Alkaline phosphatase family protein</fullName>
    </submittedName>
</protein>
<dbReference type="AlphaFoldDB" id="A0ABD5QGJ1"/>
<organism evidence="1 2">
    <name type="scientific">Saliphagus infecundisoli</name>
    <dbReference type="NCBI Taxonomy" id="1849069"/>
    <lineage>
        <taxon>Archaea</taxon>
        <taxon>Methanobacteriati</taxon>
        <taxon>Methanobacteriota</taxon>
        <taxon>Stenosarchaea group</taxon>
        <taxon>Halobacteria</taxon>
        <taxon>Halobacteriales</taxon>
        <taxon>Natrialbaceae</taxon>
        <taxon>Saliphagus</taxon>
    </lineage>
</organism>
<dbReference type="Pfam" id="PF01663">
    <property type="entry name" value="Phosphodiest"/>
    <property type="match status" value="1"/>
</dbReference>
<evidence type="ECO:0000313" key="2">
    <source>
        <dbReference type="Proteomes" id="UP001595925"/>
    </source>
</evidence>
<reference evidence="1 2" key="1">
    <citation type="journal article" date="2019" name="Int. J. Syst. Evol. Microbiol.">
        <title>The Global Catalogue of Microorganisms (GCM) 10K type strain sequencing project: providing services to taxonomists for standard genome sequencing and annotation.</title>
        <authorList>
            <consortium name="The Broad Institute Genomics Platform"/>
            <consortium name="The Broad Institute Genome Sequencing Center for Infectious Disease"/>
            <person name="Wu L."/>
            <person name="Ma J."/>
        </authorList>
    </citation>
    <scope>NUCLEOTIDE SEQUENCE [LARGE SCALE GENOMIC DNA]</scope>
    <source>
        <strain evidence="1 2">CGMCC 1.15824</strain>
    </source>
</reference>
<dbReference type="EMBL" id="JBHSJG010000036">
    <property type="protein sequence ID" value="MFC4988813.1"/>
    <property type="molecule type" value="Genomic_DNA"/>
</dbReference>
<name>A0ABD5QGJ1_9EURY</name>
<dbReference type="InterPro" id="IPR017850">
    <property type="entry name" value="Alkaline_phosphatase_core_sf"/>
</dbReference>
<comment type="caution">
    <text evidence="1">The sequence shown here is derived from an EMBL/GenBank/DDBJ whole genome shotgun (WGS) entry which is preliminary data.</text>
</comment>
<evidence type="ECO:0000313" key="1">
    <source>
        <dbReference type="EMBL" id="MFC4988813.1"/>
    </source>
</evidence>
<dbReference type="RefSeq" id="WP_224827516.1">
    <property type="nucleotide sequence ID" value="NZ_JAIVEF010000001.1"/>
</dbReference>
<accession>A0ABD5QGJ1</accession>
<dbReference type="SUPFAM" id="SSF53649">
    <property type="entry name" value="Alkaline phosphatase-like"/>
    <property type="match status" value="1"/>
</dbReference>
<gene>
    <name evidence="1" type="ORF">ACFPFO_13770</name>
</gene>
<dbReference type="Gene3D" id="3.40.720.10">
    <property type="entry name" value="Alkaline Phosphatase, subunit A"/>
    <property type="match status" value="1"/>
</dbReference>
<dbReference type="InterPro" id="IPR002591">
    <property type="entry name" value="Phosphodiest/P_Trfase"/>
</dbReference>
<sequence length="95" mass="10408">MFEGIDPDPIANVVLVVIDGLGYDRFRDARDRLDAPLLPAVGDRGTMTALTSIVPSETASAIPTVHTGQYPTEHGRLGWWQYLEGGSARSRRSRI</sequence>
<proteinExistence type="predicted"/>